<keyword evidence="2" id="KW-0732">Signal</keyword>
<organism evidence="3 4">
    <name type="scientific">Luteolibacter soli</name>
    <dbReference type="NCBI Taxonomy" id="3135280"/>
    <lineage>
        <taxon>Bacteria</taxon>
        <taxon>Pseudomonadati</taxon>
        <taxon>Verrucomicrobiota</taxon>
        <taxon>Verrucomicrobiia</taxon>
        <taxon>Verrucomicrobiales</taxon>
        <taxon>Verrucomicrobiaceae</taxon>
        <taxon>Luteolibacter</taxon>
    </lineage>
</organism>
<evidence type="ECO:0000313" key="3">
    <source>
        <dbReference type="EMBL" id="MEK7952696.1"/>
    </source>
</evidence>
<protein>
    <recommendedName>
        <fullName evidence="5">SH3b domain-containing protein</fullName>
    </recommendedName>
</protein>
<comment type="caution">
    <text evidence="3">The sequence shown here is derived from an EMBL/GenBank/DDBJ whole genome shotgun (WGS) entry which is preliminary data.</text>
</comment>
<evidence type="ECO:0000256" key="1">
    <source>
        <dbReference type="SAM" id="MobiDB-lite"/>
    </source>
</evidence>
<evidence type="ECO:0008006" key="5">
    <source>
        <dbReference type="Google" id="ProtNLM"/>
    </source>
</evidence>
<keyword evidence="4" id="KW-1185">Reference proteome</keyword>
<gene>
    <name evidence="3" type="ORF">WKV53_19435</name>
</gene>
<dbReference type="Proteomes" id="UP001371305">
    <property type="component" value="Unassembled WGS sequence"/>
</dbReference>
<evidence type="ECO:0000256" key="2">
    <source>
        <dbReference type="SAM" id="SignalP"/>
    </source>
</evidence>
<accession>A0ABU9AZY9</accession>
<feature type="compositionally biased region" description="Pro residues" evidence="1">
    <location>
        <begin position="173"/>
        <end position="189"/>
    </location>
</feature>
<sequence length="195" mass="20032">MGAWQRNGIFMNRYFLTLAPLAFVMASCETSTVVSGGSFDPLATPGSTRTPTASARGLKPGSFVQASMETAFFKGRPSGSSTAEKMLPANTEMKVINDDGSYAKVELTSGEVGFVPSVLIGNQGAQSQVSPNAIQVYPAAPGSIPPVVDPGAPTIAPVIDPDAPMVVPENVPDVPPVPDAGPAPLPPGNEAPVER</sequence>
<feature type="chain" id="PRO_5045845530" description="SH3b domain-containing protein" evidence="2">
    <location>
        <begin position="27"/>
        <end position="195"/>
    </location>
</feature>
<feature type="signal peptide" evidence="2">
    <location>
        <begin position="1"/>
        <end position="26"/>
    </location>
</feature>
<dbReference type="PROSITE" id="PS51257">
    <property type="entry name" value="PROKAR_LIPOPROTEIN"/>
    <property type="match status" value="1"/>
</dbReference>
<reference evidence="3 4" key="1">
    <citation type="submission" date="2024-04" db="EMBL/GenBank/DDBJ databases">
        <title>Luteolibacter sp. isolated from soil.</title>
        <authorList>
            <person name="An J."/>
        </authorList>
    </citation>
    <scope>NUCLEOTIDE SEQUENCE [LARGE SCALE GENOMIC DNA]</scope>
    <source>
        <strain evidence="3 4">Y139</strain>
    </source>
</reference>
<proteinExistence type="predicted"/>
<evidence type="ECO:0000313" key="4">
    <source>
        <dbReference type="Proteomes" id="UP001371305"/>
    </source>
</evidence>
<feature type="region of interest" description="Disordered" evidence="1">
    <location>
        <begin position="166"/>
        <end position="195"/>
    </location>
</feature>
<dbReference type="EMBL" id="JBBUKT010000008">
    <property type="protein sequence ID" value="MEK7952696.1"/>
    <property type="molecule type" value="Genomic_DNA"/>
</dbReference>
<name>A0ABU9AZY9_9BACT</name>